<accession>A0A0G2HYY8</accession>
<feature type="domain" description="AMP-binding enzyme C-terminal" evidence="4">
    <location>
        <begin position="476"/>
        <end position="564"/>
    </location>
</feature>
<protein>
    <recommendedName>
        <fullName evidence="7">Fatty-acyl-CoA synthase</fullName>
    </recommendedName>
</protein>
<dbReference type="VEuPathDB" id="FungiDB:EMCG_02600"/>
<dbReference type="OrthoDB" id="6614653at2759"/>
<evidence type="ECO:0000313" key="6">
    <source>
        <dbReference type="Proteomes" id="UP000034164"/>
    </source>
</evidence>
<proteinExistence type="inferred from homology"/>
<evidence type="ECO:0000256" key="1">
    <source>
        <dbReference type="ARBA" id="ARBA00006432"/>
    </source>
</evidence>
<gene>
    <name evidence="5" type="ORF">EMCG_02600</name>
</gene>
<name>A0A0G2HYY8_9EURO</name>
<dbReference type="InterPro" id="IPR020845">
    <property type="entry name" value="AMP-binding_CS"/>
</dbReference>
<dbReference type="Proteomes" id="UP000034164">
    <property type="component" value="Unassembled WGS sequence"/>
</dbReference>
<dbReference type="PANTHER" id="PTHR43201:SF8">
    <property type="entry name" value="ACYL-COA SYNTHETASE FAMILY MEMBER 3"/>
    <property type="match status" value="1"/>
</dbReference>
<keyword evidence="2" id="KW-1133">Transmembrane helix</keyword>
<dbReference type="Gene3D" id="3.30.300.30">
    <property type="match status" value="1"/>
</dbReference>
<evidence type="ECO:0008006" key="7">
    <source>
        <dbReference type="Google" id="ProtNLM"/>
    </source>
</evidence>
<dbReference type="PANTHER" id="PTHR43201">
    <property type="entry name" value="ACYL-COA SYNTHETASE"/>
    <property type="match status" value="1"/>
</dbReference>
<organism evidence="5 6">
    <name type="scientific">[Emmonsia] crescens</name>
    <dbReference type="NCBI Taxonomy" id="73230"/>
    <lineage>
        <taxon>Eukaryota</taxon>
        <taxon>Fungi</taxon>
        <taxon>Dikarya</taxon>
        <taxon>Ascomycota</taxon>
        <taxon>Pezizomycotina</taxon>
        <taxon>Eurotiomycetes</taxon>
        <taxon>Eurotiomycetidae</taxon>
        <taxon>Onygenales</taxon>
        <taxon>Ajellomycetaceae</taxon>
        <taxon>Emergomyces</taxon>
    </lineage>
</organism>
<dbReference type="PROSITE" id="PS00455">
    <property type="entry name" value="AMP_BINDING"/>
    <property type="match status" value="1"/>
</dbReference>
<evidence type="ECO:0000256" key="2">
    <source>
        <dbReference type="SAM" id="Phobius"/>
    </source>
</evidence>
<dbReference type="Pfam" id="PF13193">
    <property type="entry name" value="AMP-binding_C"/>
    <property type="match status" value="1"/>
</dbReference>
<dbReference type="InterPro" id="IPR042099">
    <property type="entry name" value="ANL_N_sf"/>
</dbReference>
<comment type="caution">
    <text evidence="5">The sequence shown here is derived from an EMBL/GenBank/DDBJ whole genome shotgun (WGS) entry which is preliminary data.</text>
</comment>
<dbReference type="InterPro" id="IPR045851">
    <property type="entry name" value="AMP-bd_C_sf"/>
</dbReference>
<dbReference type="InterPro" id="IPR025110">
    <property type="entry name" value="AMP-bd_C"/>
</dbReference>
<evidence type="ECO:0000313" key="5">
    <source>
        <dbReference type="EMBL" id="KKZ63030.1"/>
    </source>
</evidence>
<comment type="similarity">
    <text evidence="1">Belongs to the ATP-dependent AMP-binding enzyme family.</text>
</comment>
<feature type="transmembrane region" description="Helical" evidence="2">
    <location>
        <begin position="83"/>
        <end position="106"/>
    </location>
</feature>
<dbReference type="Gene3D" id="3.40.50.12780">
    <property type="entry name" value="N-terminal domain of ligase-like"/>
    <property type="match status" value="1"/>
</dbReference>
<dbReference type="EMBL" id="LCZI01001008">
    <property type="protein sequence ID" value="KKZ63030.1"/>
    <property type="molecule type" value="Genomic_DNA"/>
</dbReference>
<dbReference type="SUPFAM" id="SSF56801">
    <property type="entry name" value="Acetyl-CoA synthetase-like"/>
    <property type="match status" value="1"/>
</dbReference>
<evidence type="ECO:0000259" key="4">
    <source>
        <dbReference type="Pfam" id="PF13193"/>
    </source>
</evidence>
<dbReference type="AlphaFoldDB" id="A0A0G2HYY8"/>
<evidence type="ECO:0000259" key="3">
    <source>
        <dbReference type="Pfam" id="PF00501"/>
    </source>
</evidence>
<feature type="domain" description="AMP-dependent synthetase/ligase" evidence="3">
    <location>
        <begin position="29"/>
        <end position="424"/>
    </location>
</feature>
<dbReference type="GO" id="GO:0006631">
    <property type="term" value="P:fatty acid metabolic process"/>
    <property type="evidence" value="ECO:0007669"/>
    <property type="project" value="TreeGrafter"/>
</dbReference>
<reference evidence="6" key="1">
    <citation type="journal article" date="2015" name="PLoS Genet.">
        <title>The dynamic genome and transcriptome of the human fungal pathogen Blastomyces and close relative Emmonsia.</title>
        <authorList>
            <person name="Munoz J.F."/>
            <person name="Gauthier G.M."/>
            <person name="Desjardins C.A."/>
            <person name="Gallo J.E."/>
            <person name="Holder J."/>
            <person name="Sullivan T.D."/>
            <person name="Marty A.J."/>
            <person name="Carmen J.C."/>
            <person name="Chen Z."/>
            <person name="Ding L."/>
            <person name="Gujja S."/>
            <person name="Magrini V."/>
            <person name="Misas E."/>
            <person name="Mitreva M."/>
            <person name="Priest M."/>
            <person name="Saif S."/>
            <person name="Whiston E.A."/>
            <person name="Young S."/>
            <person name="Zeng Q."/>
            <person name="Goldman W.E."/>
            <person name="Mardis E.R."/>
            <person name="Taylor J.W."/>
            <person name="McEwen J.G."/>
            <person name="Clay O.K."/>
            <person name="Klein B.S."/>
            <person name="Cuomo C.A."/>
        </authorList>
    </citation>
    <scope>NUCLEOTIDE SEQUENCE [LARGE SCALE GENOMIC DNA]</scope>
    <source>
        <strain evidence="6">UAMH 3008</strain>
    </source>
</reference>
<keyword evidence="2" id="KW-0472">Membrane</keyword>
<keyword evidence="2" id="KW-0812">Transmembrane</keyword>
<dbReference type="InterPro" id="IPR000873">
    <property type="entry name" value="AMP-dep_synth/lig_dom"/>
</dbReference>
<dbReference type="Pfam" id="PF00501">
    <property type="entry name" value="AMP-binding"/>
    <property type="match status" value="1"/>
</dbReference>
<sequence>MTFDRTDFFPPHTGDNVLSLSPFFSKLLRYAHRKPQRIAIRDVNLAIEKTYIEFLSDVLAVRNALRSSLSPEVQTALRAGEEVYIALIAAGGYEYAVGFVAIYALGAAVVPMSKKLAYKYPPTESPVLIEISVAILLPVEEAIYFMIKSRCAAILSSSSGKSLAEQLSAHLRKTTSKEVSCIDIARHFRECALHPSDIVLSSDKYLDDNGPGVVIFTSGTTGPPKGAVMRRAFLHDTSAAVADHFGVTENDVILHVLPVHHATGIGINFLPYIYSGACVEFRSGSFDVVWLWERWKKGGLHIFSGVPTIYMRMMRYFEQKIAPLPSHEVDQYIAGARQFRALLCGTSALPTPVLEFWTKILDGKTILSRYGASEIGPAFTPSIDSGPVPPGSVGPVFPGSTVKLSEGDKGEVLIKGPFMFSKYLFDEVATAKAHDADGFYKTGDLARREGSNYFILGRASIDIIKSGGYKISALDIEREILGLPYVSEVMVVGVEDDEFGQRVAAVVSLRDDQTTYKCSGNGWMGKNFTLDNLRTDLRRKLAGYKIPTLLRMVGGEIPKTGTGKVVKRVLGPKFFSVDYHKDPGVQVWSSVKQTKSHSKL</sequence>
<dbReference type="GO" id="GO:0031956">
    <property type="term" value="F:medium-chain fatty acid-CoA ligase activity"/>
    <property type="evidence" value="ECO:0007669"/>
    <property type="project" value="TreeGrafter"/>
</dbReference>